<proteinExistence type="predicted"/>
<dbReference type="AlphaFoldDB" id="A0A0S4JSX6"/>
<accession>A0A0S4JSX6</accession>
<evidence type="ECO:0000313" key="3">
    <source>
        <dbReference type="Proteomes" id="UP000051952"/>
    </source>
</evidence>
<dbReference type="VEuPathDB" id="TriTrypDB:BSAL_33165"/>
<feature type="chain" id="PRO_5006622727" description="Glycoside hydrolase" evidence="1">
    <location>
        <begin position="19"/>
        <end position="602"/>
    </location>
</feature>
<sequence length="602" mass="66523">MSIRCIAVLALVMAVAFAARQKHGRVHVPDHVHKVLRHTDANHVRYYPDFKYEGFSAPHQRQPKENLNRAGTGPHDLLSANETTRNPHVANYSTPYPKNLQWLLNMFESGYGIPRSYNDVLPNGDVYWATQTYLSVGAFDQNGNHTFLDSMIGIQERTLTRFGLNLYDAATWQIALALWNQYDVAFIYENNILYTGSTGPAGSANGEPGGITDIRADSSDFQYGPNKVSGAALKSVTYPVKKGPGAFFYRMLGPHYKMVDPMAGSYGNAWKYPWPNYDSTTTWNTFGIIHFNDWKPITGENVWATMLGPLQSLGLSTNNNLTNTTCGSYFRTPLLACDWKTFETTPPQVQLGISILPALLALQADVGTLFHCPWGSKIFPPDPDEGANVSNENNFSGYASIDTLYWVLTNYSKGSSDTTIQWALTSVTQLRTGLNKWFDADSILSPKGQLPNSWQVVPQGGHYNTSGYFPVPMNTVGGLAIDCQTWGMTVMGVARIDGKYGAGFAYNIWQTAKKYAGYYKGDTLAGVGYTDLASSNGTSIPVNTIWSAEWTFGAINMAQVMSQSYAESGNQEYATNLLQDAQSMYNQVTQVWPETPPGKRCA</sequence>
<name>A0A0S4JSX6_BODSA</name>
<protein>
    <recommendedName>
        <fullName evidence="4">Glycoside hydrolase</fullName>
    </recommendedName>
</protein>
<keyword evidence="1" id="KW-0732">Signal</keyword>
<evidence type="ECO:0008006" key="4">
    <source>
        <dbReference type="Google" id="ProtNLM"/>
    </source>
</evidence>
<dbReference type="Proteomes" id="UP000051952">
    <property type="component" value="Unassembled WGS sequence"/>
</dbReference>
<gene>
    <name evidence="2" type="ORF">BSAL_33165</name>
</gene>
<feature type="signal peptide" evidence="1">
    <location>
        <begin position="1"/>
        <end position="18"/>
    </location>
</feature>
<reference evidence="3" key="1">
    <citation type="submission" date="2015-09" db="EMBL/GenBank/DDBJ databases">
        <authorList>
            <consortium name="Pathogen Informatics"/>
        </authorList>
    </citation>
    <scope>NUCLEOTIDE SEQUENCE [LARGE SCALE GENOMIC DNA]</scope>
    <source>
        <strain evidence="3">Lake Konstanz</strain>
    </source>
</reference>
<organism evidence="2 3">
    <name type="scientific">Bodo saltans</name>
    <name type="common">Flagellated protozoan</name>
    <dbReference type="NCBI Taxonomy" id="75058"/>
    <lineage>
        <taxon>Eukaryota</taxon>
        <taxon>Discoba</taxon>
        <taxon>Euglenozoa</taxon>
        <taxon>Kinetoplastea</taxon>
        <taxon>Metakinetoplastina</taxon>
        <taxon>Eubodonida</taxon>
        <taxon>Bodonidae</taxon>
        <taxon>Bodo</taxon>
    </lineage>
</organism>
<keyword evidence="3" id="KW-1185">Reference proteome</keyword>
<evidence type="ECO:0000256" key="1">
    <source>
        <dbReference type="SAM" id="SignalP"/>
    </source>
</evidence>
<dbReference type="EMBL" id="CYKH01001948">
    <property type="protein sequence ID" value="CUG91655.1"/>
    <property type="molecule type" value="Genomic_DNA"/>
</dbReference>
<evidence type="ECO:0000313" key="2">
    <source>
        <dbReference type="EMBL" id="CUG91655.1"/>
    </source>
</evidence>